<accession>A0A1I5TR51</accession>
<gene>
    <name evidence="2" type="ORF">SAMN05660464_4469</name>
</gene>
<sequence>MTTAATLDSILRERYPTRRQLREFVRRRLGENLDDYVGTGGLRDVAFQLVEAADSNGWDLASALERDRILSLATPVNFNLLDLATFDLQSLVDGFYAEQLRAGTRRVLGIAVAWPDTKFVRYFCDRLQRALGGTWVQVDPDGTTLNPEMWSTDVAVRRIASQSRNLQVRHIVFPVWCDRADGQAIKRFWQGVRGELTSPLRYLVLVLLTAPDTDLPVDVAALPVPSVNEEDIHRWTVEVVNALGWPVELAVPWKRRLLSGAELDGELNLAMLYTILDDDVQRVRDAGAREEFYDELRRSLQEARS</sequence>
<evidence type="ECO:0000313" key="3">
    <source>
        <dbReference type="Proteomes" id="UP000198857"/>
    </source>
</evidence>
<feature type="domain" description="Effector-associated" evidence="1">
    <location>
        <begin position="7"/>
        <end position="67"/>
    </location>
</feature>
<dbReference type="STRING" id="1523247.SAMN05660464_4469"/>
<name>A0A1I5TR51_9ACTN</name>
<dbReference type="EMBL" id="FOWQ01000009">
    <property type="protein sequence ID" value="SFP85552.1"/>
    <property type="molecule type" value="Genomic_DNA"/>
</dbReference>
<dbReference type="OrthoDB" id="8111537at2"/>
<evidence type="ECO:0000313" key="2">
    <source>
        <dbReference type="EMBL" id="SFP85552.1"/>
    </source>
</evidence>
<dbReference type="InterPro" id="IPR045430">
    <property type="entry name" value="EAD1"/>
</dbReference>
<dbReference type="AlphaFoldDB" id="A0A1I5TR51"/>
<reference evidence="3" key="1">
    <citation type="submission" date="2016-10" db="EMBL/GenBank/DDBJ databases">
        <authorList>
            <person name="Varghese N."/>
            <person name="Submissions S."/>
        </authorList>
    </citation>
    <scope>NUCLEOTIDE SEQUENCE [LARGE SCALE GENOMIC DNA]</scope>
    <source>
        <strain evidence="3">DSM 44208</strain>
    </source>
</reference>
<evidence type="ECO:0000259" key="1">
    <source>
        <dbReference type="Pfam" id="PF19955"/>
    </source>
</evidence>
<dbReference type="Proteomes" id="UP000198857">
    <property type="component" value="Unassembled WGS sequence"/>
</dbReference>
<proteinExistence type="predicted"/>
<dbReference type="RefSeq" id="WP_091114990.1">
    <property type="nucleotide sequence ID" value="NZ_FOWQ01000009.1"/>
</dbReference>
<keyword evidence="3" id="KW-1185">Reference proteome</keyword>
<organism evidence="2 3">
    <name type="scientific">Geodermatophilus dictyosporus</name>
    <dbReference type="NCBI Taxonomy" id="1523247"/>
    <lineage>
        <taxon>Bacteria</taxon>
        <taxon>Bacillati</taxon>
        <taxon>Actinomycetota</taxon>
        <taxon>Actinomycetes</taxon>
        <taxon>Geodermatophilales</taxon>
        <taxon>Geodermatophilaceae</taxon>
        <taxon>Geodermatophilus</taxon>
    </lineage>
</organism>
<protein>
    <recommendedName>
        <fullName evidence="1">Effector-associated domain-containing protein</fullName>
    </recommendedName>
</protein>
<dbReference type="Pfam" id="PF19955">
    <property type="entry name" value="EAD1"/>
    <property type="match status" value="1"/>
</dbReference>